<sequence>MKTFGLLIAAGALANLNAESLTAYSSVNNTKAMAGASSATMAKVSLPMLKARANNSGGSNMQPKKGAMDDDTMEDASGDGTSSGSSSLDSDGEKVGEMDTSPQTPGKSSAQAVISSFGFVTACVVISSFMN</sequence>
<feature type="compositionally biased region" description="Polar residues" evidence="1">
    <location>
        <begin position="53"/>
        <end position="62"/>
    </location>
</feature>
<dbReference type="EMBL" id="FR824071">
    <property type="protein sequence ID" value="CCA16847.1"/>
    <property type="molecule type" value="Genomic_DNA"/>
</dbReference>
<protein>
    <submittedName>
        <fullName evidence="3">AlNc14C26G2588 protein</fullName>
    </submittedName>
</protein>
<dbReference type="AlphaFoldDB" id="F0W6V2"/>
<gene>
    <name evidence="3" type="primary">AlNc14C26G2588</name>
    <name evidence="3" type="ORF">ALNC14_029900</name>
</gene>
<proteinExistence type="predicted"/>
<evidence type="ECO:0000256" key="1">
    <source>
        <dbReference type="SAM" id="MobiDB-lite"/>
    </source>
</evidence>
<reference evidence="3" key="2">
    <citation type="submission" date="2011-02" db="EMBL/GenBank/DDBJ databases">
        <authorList>
            <person name="MacLean D."/>
        </authorList>
    </citation>
    <scope>NUCLEOTIDE SEQUENCE</scope>
</reference>
<feature type="chain" id="PRO_5003263338" evidence="2">
    <location>
        <begin position="19"/>
        <end position="131"/>
    </location>
</feature>
<feature type="signal peptide" evidence="2">
    <location>
        <begin position="1"/>
        <end position="18"/>
    </location>
</feature>
<accession>F0W6V2</accession>
<dbReference type="HOGENOM" id="CLU_1931424_0_0_1"/>
<keyword evidence="2" id="KW-0732">Signal</keyword>
<organism evidence="3">
    <name type="scientific">Albugo laibachii Nc14</name>
    <dbReference type="NCBI Taxonomy" id="890382"/>
    <lineage>
        <taxon>Eukaryota</taxon>
        <taxon>Sar</taxon>
        <taxon>Stramenopiles</taxon>
        <taxon>Oomycota</taxon>
        <taxon>Peronosporomycetes</taxon>
        <taxon>Albuginales</taxon>
        <taxon>Albuginaceae</taxon>
        <taxon>Albugo</taxon>
    </lineage>
</organism>
<reference evidence="3" key="1">
    <citation type="journal article" date="2011" name="PLoS Biol.">
        <title>Gene gain and loss during evolution of obligate parasitism in the white rust pathogen of Arabidopsis thaliana.</title>
        <authorList>
            <person name="Kemen E."/>
            <person name="Gardiner A."/>
            <person name="Schultz-Larsen T."/>
            <person name="Kemen A.C."/>
            <person name="Balmuth A.L."/>
            <person name="Robert-Seilaniantz A."/>
            <person name="Bailey K."/>
            <person name="Holub E."/>
            <person name="Studholme D.J."/>
            <person name="Maclean D."/>
            <person name="Jones J.D."/>
        </authorList>
    </citation>
    <scope>NUCLEOTIDE SEQUENCE</scope>
</reference>
<name>F0W6V2_9STRA</name>
<feature type="region of interest" description="Disordered" evidence="1">
    <location>
        <begin position="51"/>
        <end position="110"/>
    </location>
</feature>
<evidence type="ECO:0000256" key="2">
    <source>
        <dbReference type="SAM" id="SignalP"/>
    </source>
</evidence>
<feature type="compositionally biased region" description="Polar residues" evidence="1">
    <location>
        <begin position="100"/>
        <end position="110"/>
    </location>
</feature>
<feature type="compositionally biased region" description="Low complexity" evidence="1">
    <location>
        <begin position="78"/>
        <end position="89"/>
    </location>
</feature>
<evidence type="ECO:0000313" key="3">
    <source>
        <dbReference type="EMBL" id="CCA16847.1"/>
    </source>
</evidence>